<proteinExistence type="inferred from homology"/>
<dbReference type="Pfam" id="PF08386">
    <property type="entry name" value="Abhydrolase_4"/>
    <property type="match status" value="1"/>
</dbReference>
<dbReference type="PRINTS" id="PR00793">
    <property type="entry name" value="PROAMNOPTASE"/>
</dbReference>
<comment type="caution">
    <text evidence="5">The sequence shown here is derived from an EMBL/GenBank/DDBJ whole genome shotgun (WGS) entry which is preliminary data.</text>
</comment>
<dbReference type="Gene3D" id="3.40.50.1820">
    <property type="entry name" value="alpha/beta hydrolase"/>
    <property type="match status" value="1"/>
</dbReference>
<evidence type="ECO:0000313" key="6">
    <source>
        <dbReference type="Proteomes" id="UP000646426"/>
    </source>
</evidence>
<name>A0A918WA35_9GAMM</name>
<dbReference type="PROSITE" id="PS51257">
    <property type="entry name" value="PROKAR_LIPOPROTEIN"/>
    <property type="match status" value="1"/>
</dbReference>
<evidence type="ECO:0000256" key="2">
    <source>
        <dbReference type="ARBA" id="ARBA00022801"/>
    </source>
</evidence>
<dbReference type="PANTHER" id="PTHR43798">
    <property type="entry name" value="MONOACYLGLYCEROL LIPASE"/>
    <property type="match status" value="1"/>
</dbReference>
<evidence type="ECO:0000256" key="1">
    <source>
        <dbReference type="ARBA" id="ARBA00010088"/>
    </source>
</evidence>
<dbReference type="EMBL" id="BMYD01000005">
    <property type="protein sequence ID" value="GHA87462.1"/>
    <property type="molecule type" value="Genomic_DNA"/>
</dbReference>
<dbReference type="RefSeq" id="WP_189457488.1">
    <property type="nucleotide sequence ID" value="NZ_BMYD01000005.1"/>
</dbReference>
<evidence type="ECO:0000259" key="4">
    <source>
        <dbReference type="Pfam" id="PF08386"/>
    </source>
</evidence>
<organism evidence="5 6">
    <name type="scientific">Cognatilysobacter bugurensis</name>
    <dbReference type="NCBI Taxonomy" id="543356"/>
    <lineage>
        <taxon>Bacteria</taxon>
        <taxon>Pseudomonadati</taxon>
        <taxon>Pseudomonadota</taxon>
        <taxon>Gammaproteobacteria</taxon>
        <taxon>Lysobacterales</taxon>
        <taxon>Lysobacteraceae</taxon>
        <taxon>Cognatilysobacter</taxon>
    </lineage>
</organism>
<dbReference type="PANTHER" id="PTHR43798:SF27">
    <property type="entry name" value="HYDROLASE ALPHA_BETA HYDROLASE FOLD FAMILY"/>
    <property type="match status" value="1"/>
</dbReference>
<reference evidence="5" key="1">
    <citation type="journal article" date="2014" name="Int. J. Syst. Evol. Microbiol.">
        <title>Complete genome sequence of Corynebacterium casei LMG S-19264T (=DSM 44701T), isolated from a smear-ripened cheese.</title>
        <authorList>
            <consortium name="US DOE Joint Genome Institute (JGI-PGF)"/>
            <person name="Walter F."/>
            <person name="Albersmeier A."/>
            <person name="Kalinowski J."/>
            <person name="Ruckert C."/>
        </authorList>
    </citation>
    <scope>NUCLEOTIDE SEQUENCE</scope>
    <source>
        <strain evidence="5">KCTC 23077</strain>
    </source>
</reference>
<dbReference type="Pfam" id="PF00561">
    <property type="entry name" value="Abhydrolase_1"/>
    <property type="match status" value="1"/>
</dbReference>
<dbReference type="GO" id="GO:0016020">
    <property type="term" value="C:membrane"/>
    <property type="evidence" value="ECO:0007669"/>
    <property type="project" value="TreeGrafter"/>
</dbReference>
<dbReference type="InterPro" id="IPR000073">
    <property type="entry name" value="AB_hydrolase_1"/>
</dbReference>
<dbReference type="GO" id="GO:0008233">
    <property type="term" value="F:peptidase activity"/>
    <property type="evidence" value="ECO:0007669"/>
    <property type="project" value="InterPro"/>
</dbReference>
<sequence>MEAVRLLAVALTTACLLAGCDTPDTQDAKTTGAAERRFGSITFEPCSLTGPMSTESVEAQCARFAVPEDRAKPDGRKIMLNMAWLPATQEGAAEPDPVFLLAGGPGQAATEVWPQIDGAFAAVRKNRDVILVDQRGTGQSNPLVCNDAKGEPAAVAEADTGGASLAELAKQCLAGLDADPRFYTTTEAVQDLEAVRAALGVPQVNLIGVSYGTRVAQQYTARHPDRTRTIVLDGVAPNDLVVGGEFARTFDRALALQEARCEQSAACKARFPTGLRAQLRQLKTKLQAAPVEVDYRDPGTGEVKRGTLTADTLTGLSHAFSYMPQLASLLPVVIDEAAKGEYGPLMALSKLAEASMGGQIARGMQLSVICAEDADRYRPDPADADTVLGAELSRMFFETCTVWPKGTRPAGFNKPLESPVPALLMSGELDPVTPPEYGERVLKGLPNGRHVVLRGQAHNVFHIGCMPKLLSQFIESADAKALDTECLKSVDFVPPFTSFNGWEP</sequence>
<gene>
    <name evidence="5" type="ORF">GCM10007067_26750</name>
</gene>
<keyword evidence="2" id="KW-0378">Hydrolase</keyword>
<dbReference type="InterPro" id="IPR013595">
    <property type="entry name" value="Pept_S33_TAP-like_C"/>
</dbReference>
<dbReference type="AlphaFoldDB" id="A0A918WA35"/>
<dbReference type="InterPro" id="IPR050266">
    <property type="entry name" value="AB_hydrolase_sf"/>
</dbReference>
<dbReference type="InterPro" id="IPR029058">
    <property type="entry name" value="AB_hydrolase_fold"/>
</dbReference>
<evidence type="ECO:0000259" key="3">
    <source>
        <dbReference type="Pfam" id="PF00561"/>
    </source>
</evidence>
<accession>A0A918WA35</accession>
<dbReference type="GO" id="GO:0006508">
    <property type="term" value="P:proteolysis"/>
    <property type="evidence" value="ECO:0007669"/>
    <property type="project" value="InterPro"/>
</dbReference>
<dbReference type="SUPFAM" id="SSF53474">
    <property type="entry name" value="alpha/beta-Hydrolases"/>
    <property type="match status" value="1"/>
</dbReference>
<keyword evidence="6" id="KW-1185">Reference proteome</keyword>
<dbReference type="Proteomes" id="UP000646426">
    <property type="component" value="Unassembled WGS sequence"/>
</dbReference>
<feature type="domain" description="AB hydrolase-1" evidence="3">
    <location>
        <begin position="97"/>
        <end position="238"/>
    </location>
</feature>
<protein>
    <submittedName>
        <fullName evidence="5">Cysteine proteinase</fullName>
    </submittedName>
</protein>
<evidence type="ECO:0000313" key="5">
    <source>
        <dbReference type="EMBL" id="GHA87462.1"/>
    </source>
</evidence>
<feature type="domain" description="Peptidase S33 tripeptidyl aminopeptidase-like C-terminal" evidence="4">
    <location>
        <begin position="388"/>
        <end position="486"/>
    </location>
</feature>
<dbReference type="InterPro" id="IPR002410">
    <property type="entry name" value="Peptidase_S33"/>
</dbReference>
<reference evidence="5" key="2">
    <citation type="submission" date="2020-09" db="EMBL/GenBank/DDBJ databases">
        <authorList>
            <person name="Sun Q."/>
            <person name="Kim S."/>
        </authorList>
    </citation>
    <scope>NUCLEOTIDE SEQUENCE</scope>
    <source>
        <strain evidence="5">KCTC 23077</strain>
    </source>
</reference>
<comment type="similarity">
    <text evidence="1">Belongs to the peptidase S33 family.</text>
</comment>